<dbReference type="InterPro" id="IPR002925">
    <property type="entry name" value="Dienelactn_hydro"/>
</dbReference>
<dbReference type="EMBL" id="JAOEGN010000002">
    <property type="protein sequence ID" value="MCU0104283.1"/>
    <property type="molecule type" value="Genomic_DNA"/>
</dbReference>
<sequence length="243" mass="27999">MQTILVKKFTVDGIPLSIYERNTDEAKPVIFSFHGFDGYKDGDFFKREDALARLGFIVVGLDSILHGERRIEPFEAMPYSEKMKDIHEVIIQSAIDAKRLYEKYIQYFDRVISNEVYAMGVSMGGAISIYLSTIFNLKKAVSIVGSPSMVDFYQYKKNQYNWADDFYYQSNLAYLEAHDPVIHKDLIRCPLFLTGGRQDDVIPVEMVLKLNSPLATIKLYDTPHMPNQQQFDDAYAFLLQKDV</sequence>
<dbReference type="SUPFAM" id="SSF53474">
    <property type="entry name" value="alpha/beta-Hydrolases"/>
    <property type="match status" value="1"/>
</dbReference>
<feature type="domain" description="Dienelactone hydrolase" evidence="1">
    <location>
        <begin position="25"/>
        <end position="214"/>
    </location>
</feature>
<keyword evidence="2" id="KW-0378">Hydrolase</keyword>
<organism evidence="2 3">
    <name type="scientific">Paracholeplasma vituli</name>
    <dbReference type="NCBI Taxonomy" id="69473"/>
    <lineage>
        <taxon>Bacteria</taxon>
        <taxon>Bacillati</taxon>
        <taxon>Mycoplasmatota</taxon>
        <taxon>Mollicutes</taxon>
        <taxon>Acholeplasmatales</taxon>
        <taxon>Acholeplasmataceae</taxon>
        <taxon>Paracholeplasma</taxon>
    </lineage>
</organism>
<dbReference type="PANTHER" id="PTHR22946">
    <property type="entry name" value="DIENELACTONE HYDROLASE DOMAIN-CONTAINING PROTEIN-RELATED"/>
    <property type="match status" value="1"/>
</dbReference>
<evidence type="ECO:0000259" key="1">
    <source>
        <dbReference type="Pfam" id="PF01738"/>
    </source>
</evidence>
<dbReference type="Gene3D" id="3.40.50.1820">
    <property type="entry name" value="alpha/beta hydrolase"/>
    <property type="match status" value="1"/>
</dbReference>
<dbReference type="RefSeq" id="WP_262095506.1">
    <property type="nucleotide sequence ID" value="NZ_JAOEGN010000002.1"/>
</dbReference>
<evidence type="ECO:0000313" key="2">
    <source>
        <dbReference type="EMBL" id="MCU0104283.1"/>
    </source>
</evidence>
<reference evidence="3" key="1">
    <citation type="submission" date="2023-07" db="EMBL/GenBank/DDBJ databases">
        <title>Novel Mycoplasma species identified in domestic and wild animals.</title>
        <authorList>
            <person name="Volokhov D.V."/>
            <person name="Furtak V.A."/>
            <person name="Zagorodnyaya T.A."/>
        </authorList>
    </citation>
    <scope>NUCLEOTIDE SEQUENCE [LARGE SCALE GENOMIC DNA]</scope>
    <source>
        <strain evidence="3">92-19</strain>
    </source>
</reference>
<dbReference type="InterPro" id="IPR050261">
    <property type="entry name" value="FrsA_esterase"/>
</dbReference>
<dbReference type="InterPro" id="IPR029058">
    <property type="entry name" value="AB_hydrolase_fold"/>
</dbReference>
<comment type="caution">
    <text evidence="2">The sequence shown here is derived from an EMBL/GenBank/DDBJ whole genome shotgun (WGS) entry which is preliminary data.</text>
</comment>
<dbReference type="Pfam" id="PF01738">
    <property type="entry name" value="DLH"/>
    <property type="match status" value="1"/>
</dbReference>
<keyword evidence="3" id="KW-1185">Reference proteome</keyword>
<gene>
    <name evidence="2" type="ORF">N7603_01280</name>
</gene>
<proteinExistence type="predicted"/>
<protein>
    <submittedName>
        <fullName evidence="2">Dienelactone hydrolase family protein</fullName>
    </submittedName>
</protein>
<name>A0ABT2PU61_9MOLU</name>
<dbReference type="Proteomes" id="UP001209076">
    <property type="component" value="Unassembled WGS sequence"/>
</dbReference>
<accession>A0ABT2PU61</accession>
<evidence type="ECO:0000313" key="3">
    <source>
        <dbReference type="Proteomes" id="UP001209076"/>
    </source>
</evidence>
<dbReference type="GO" id="GO:0016787">
    <property type="term" value="F:hydrolase activity"/>
    <property type="evidence" value="ECO:0007669"/>
    <property type="project" value="UniProtKB-KW"/>
</dbReference>